<keyword evidence="1" id="KW-0812">Transmembrane</keyword>
<name>J8TL63_GAET3</name>
<sequence length="103" mass="11712">IIKSAKGYLNFYTVFTVTFLFVFKNKFVIINIMGDILLNCQFFKHKRFKSNFFSKSSEICGVFLVFYSGNPTAFSNVLDVASGVIVSGAKLQMPFLNLLDPFR</sequence>
<accession>J8TL63</accession>
<dbReference type="Proteomes" id="UP000006039">
    <property type="component" value="Unassembled WGS sequence"/>
</dbReference>
<dbReference type="EMBL" id="GL385473">
    <property type="protein sequence ID" value="EJT68506.1"/>
    <property type="molecule type" value="Genomic_DNA"/>
</dbReference>
<dbReference type="EnsemblFungi" id="EJT68506">
    <property type="protein sequence ID" value="EJT68506"/>
    <property type="gene ID" value="GGTG_13917"/>
</dbReference>
<dbReference type="AlphaFoldDB" id="J8TL63"/>
<feature type="transmembrane region" description="Helical" evidence="1">
    <location>
        <begin position="12"/>
        <end position="38"/>
    </location>
</feature>
<keyword evidence="1" id="KW-1133">Transmembrane helix</keyword>
<evidence type="ECO:0000313" key="3">
    <source>
        <dbReference type="EnsemblFungi" id="EJT68506"/>
    </source>
</evidence>
<reference evidence="3" key="4">
    <citation type="journal article" date="2015" name="G3 (Bethesda)">
        <title>Genome sequences of three phytopathogenic species of the Magnaporthaceae family of fungi.</title>
        <authorList>
            <person name="Okagaki L.H."/>
            <person name="Nunes C.C."/>
            <person name="Sailsbery J."/>
            <person name="Clay B."/>
            <person name="Brown D."/>
            <person name="John T."/>
            <person name="Oh Y."/>
            <person name="Young N."/>
            <person name="Fitzgerald M."/>
            <person name="Haas B.J."/>
            <person name="Zeng Q."/>
            <person name="Young S."/>
            <person name="Adiconis X."/>
            <person name="Fan L."/>
            <person name="Levin J.Z."/>
            <person name="Mitchell T.K."/>
            <person name="Okubara P.A."/>
            <person name="Farman M.L."/>
            <person name="Kohn L.M."/>
            <person name="Birren B."/>
            <person name="Ma L.-J."/>
            <person name="Dean R.A."/>
        </authorList>
    </citation>
    <scope>NUCLEOTIDE SEQUENCE</scope>
    <source>
        <strain evidence="3">R3-111a-1</strain>
    </source>
</reference>
<keyword evidence="4" id="KW-1185">Reference proteome</keyword>
<dbReference type="VEuPathDB" id="FungiDB:GGTG_13917"/>
<dbReference type="GeneID" id="20354375"/>
<dbReference type="RefSeq" id="XP_009230105.1">
    <property type="nucleotide sequence ID" value="XM_009231841.1"/>
</dbReference>
<keyword evidence="1" id="KW-0472">Membrane</keyword>
<evidence type="ECO:0000313" key="4">
    <source>
        <dbReference type="Proteomes" id="UP000006039"/>
    </source>
</evidence>
<protein>
    <submittedName>
        <fullName evidence="2 3">Uncharacterized protein</fullName>
    </submittedName>
</protein>
<reference evidence="2" key="2">
    <citation type="submission" date="2010-07" db="EMBL/GenBank/DDBJ databases">
        <authorList>
            <consortium name="The Broad Institute Genome Sequencing Platform"/>
            <consortium name="Broad Institute Genome Sequencing Center for Infectious Disease"/>
            <person name="Ma L.-J."/>
            <person name="Dead R."/>
            <person name="Young S."/>
            <person name="Zeng Q."/>
            <person name="Koehrsen M."/>
            <person name="Alvarado L."/>
            <person name="Berlin A."/>
            <person name="Chapman S.B."/>
            <person name="Chen Z."/>
            <person name="Freedman E."/>
            <person name="Gellesch M."/>
            <person name="Goldberg J."/>
            <person name="Griggs A."/>
            <person name="Gujja S."/>
            <person name="Heilman E.R."/>
            <person name="Heiman D."/>
            <person name="Hepburn T."/>
            <person name="Howarth C."/>
            <person name="Jen D."/>
            <person name="Larson L."/>
            <person name="Mehta T."/>
            <person name="Neiman D."/>
            <person name="Pearson M."/>
            <person name="Roberts A."/>
            <person name="Saif S."/>
            <person name="Shea T."/>
            <person name="Shenoy N."/>
            <person name="Sisk P."/>
            <person name="Stolte C."/>
            <person name="Sykes S."/>
            <person name="Walk T."/>
            <person name="White J."/>
            <person name="Yandava C."/>
            <person name="Haas B."/>
            <person name="Nusbaum C."/>
            <person name="Birren B."/>
        </authorList>
    </citation>
    <scope>NUCLEOTIDE SEQUENCE</scope>
    <source>
        <strain evidence="2">R3-111a-1</strain>
    </source>
</reference>
<reference evidence="4" key="1">
    <citation type="submission" date="2010-07" db="EMBL/GenBank/DDBJ databases">
        <title>The genome sequence of Gaeumannomyces graminis var. tritici strain R3-111a-1.</title>
        <authorList>
            <consortium name="The Broad Institute Genome Sequencing Platform"/>
            <person name="Ma L.-J."/>
            <person name="Dead R."/>
            <person name="Young S."/>
            <person name="Zeng Q."/>
            <person name="Koehrsen M."/>
            <person name="Alvarado L."/>
            <person name="Berlin A."/>
            <person name="Chapman S.B."/>
            <person name="Chen Z."/>
            <person name="Freedman E."/>
            <person name="Gellesch M."/>
            <person name="Goldberg J."/>
            <person name="Griggs A."/>
            <person name="Gujja S."/>
            <person name="Heilman E.R."/>
            <person name="Heiman D."/>
            <person name="Hepburn T."/>
            <person name="Howarth C."/>
            <person name="Jen D."/>
            <person name="Larson L."/>
            <person name="Mehta T."/>
            <person name="Neiman D."/>
            <person name="Pearson M."/>
            <person name="Roberts A."/>
            <person name="Saif S."/>
            <person name="Shea T."/>
            <person name="Shenoy N."/>
            <person name="Sisk P."/>
            <person name="Stolte C."/>
            <person name="Sykes S."/>
            <person name="Walk T."/>
            <person name="White J."/>
            <person name="Yandava C."/>
            <person name="Haas B."/>
            <person name="Nusbaum C."/>
            <person name="Birren B."/>
        </authorList>
    </citation>
    <scope>NUCLEOTIDE SEQUENCE [LARGE SCALE GENOMIC DNA]</scope>
    <source>
        <strain evidence="4">R3-111a-1</strain>
    </source>
</reference>
<evidence type="ECO:0000313" key="2">
    <source>
        <dbReference type="EMBL" id="EJT68506.1"/>
    </source>
</evidence>
<feature type="non-terminal residue" evidence="2">
    <location>
        <position position="103"/>
    </location>
</feature>
<evidence type="ECO:0000256" key="1">
    <source>
        <dbReference type="SAM" id="Phobius"/>
    </source>
</evidence>
<organism evidence="2">
    <name type="scientific">Gaeumannomyces tritici (strain R3-111a-1)</name>
    <name type="common">Wheat and barley take-all root rot fungus</name>
    <name type="synonym">Gaeumannomyces graminis var. tritici</name>
    <dbReference type="NCBI Taxonomy" id="644352"/>
    <lineage>
        <taxon>Eukaryota</taxon>
        <taxon>Fungi</taxon>
        <taxon>Dikarya</taxon>
        <taxon>Ascomycota</taxon>
        <taxon>Pezizomycotina</taxon>
        <taxon>Sordariomycetes</taxon>
        <taxon>Sordariomycetidae</taxon>
        <taxon>Magnaporthales</taxon>
        <taxon>Magnaporthaceae</taxon>
        <taxon>Gaeumannomyces</taxon>
    </lineage>
</organism>
<reference evidence="2" key="3">
    <citation type="submission" date="2010-09" db="EMBL/GenBank/DDBJ databases">
        <title>Annotation of Gaeumannomyces graminis var. tritici R3-111a-1.</title>
        <authorList>
            <consortium name="The Broad Institute Genome Sequencing Platform"/>
            <person name="Ma L.-J."/>
            <person name="Dead R."/>
            <person name="Young S.K."/>
            <person name="Zeng Q."/>
            <person name="Gargeya S."/>
            <person name="Fitzgerald M."/>
            <person name="Haas B."/>
            <person name="Abouelleil A."/>
            <person name="Alvarado L."/>
            <person name="Arachchi H.M."/>
            <person name="Berlin A."/>
            <person name="Brown A."/>
            <person name="Chapman S.B."/>
            <person name="Chen Z."/>
            <person name="Dunbar C."/>
            <person name="Freedman E."/>
            <person name="Gearin G."/>
            <person name="Gellesch M."/>
            <person name="Goldberg J."/>
            <person name="Griggs A."/>
            <person name="Gujja S."/>
            <person name="Heiman D."/>
            <person name="Howarth C."/>
            <person name="Larson L."/>
            <person name="Lui A."/>
            <person name="MacDonald P.J.P."/>
            <person name="Mehta T."/>
            <person name="Montmayeur A."/>
            <person name="Murphy C."/>
            <person name="Neiman D."/>
            <person name="Pearson M."/>
            <person name="Priest M."/>
            <person name="Roberts A."/>
            <person name="Saif S."/>
            <person name="Shea T."/>
            <person name="Shenoy N."/>
            <person name="Sisk P."/>
            <person name="Stolte C."/>
            <person name="Sykes S."/>
            <person name="Yandava C."/>
            <person name="Wortman J."/>
            <person name="Nusbaum C."/>
            <person name="Birren B."/>
        </authorList>
    </citation>
    <scope>NUCLEOTIDE SEQUENCE</scope>
    <source>
        <strain evidence="2">R3-111a-1</strain>
    </source>
</reference>
<gene>
    <name evidence="3" type="primary">20354375</name>
    <name evidence="2" type="ORF">GGTG_13917</name>
</gene>
<reference evidence="3" key="5">
    <citation type="submission" date="2018-04" db="UniProtKB">
        <authorList>
            <consortium name="EnsemblFungi"/>
        </authorList>
    </citation>
    <scope>IDENTIFICATION</scope>
    <source>
        <strain evidence="3">R3-111a-1</strain>
    </source>
</reference>
<proteinExistence type="predicted"/>